<keyword evidence="4 5" id="KW-0539">Nucleus</keyword>
<dbReference type="GO" id="GO:0002949">
    <property type="term" value="P:tRNA threonylcarbamoyladenosine modification"/>
    <property type="evidence" value="ECO:0007669"/>
    <property type="project" value="TreeGrafter"/>
</dbReference>
<evidence type="ECO:0000256" key="4">
    <source>
        <dbReference type="ARBA" id="ARBA00023242"/>
    </source>
</evidence>
<keyword evidence="7" id="KW-1185">Reference proteome</keyword>
<dbReference type="GO" id="GO:0005829">
    <property type="term" value="C:cytosol"/>
    <property type="evidence" value="ECO:0007669"/>
    <property type="project" value="TreeGrafter"/>
</dbReference>
<dbReference type="Gene3D" id="3.30.2380.10">
    <property type="entry name" value="CGI121/TPRKB"/>
    <property type="match status" value="1"/>
</dbReference>
<evidence type="ECO:0008006" key="8">
    <source>
        <dbReference type="Google" id="ProtNLM"/>
    </source>
</evidence>
<dbReference type="SUPFAM" id="SSF143870">
    <property type="entry name" value="PF0523-like"/>
    <property type="match status" value="1"/>
</dbReference>
<dbReference type="Pfam" id="PF08617">
    <property type="entry name" value="CGI-121"/>
    <property type="match status" value="1"/>
</dbReference>
<evidence type="ECO:0000256" key="5">
    <source>
        <dbReference type="RuleBase" id="RU004398"/>
    </source>
</evidence>
<protein>
    <recommendedName>
        <fullName evidence="8">EKC/KEOPS complex subunit cgi121</fullName>
    </recommendedName>
</protein>
<dbReference type="GO" id="GO:0000408">
    <property type="term" value="C:EKC/KEOPS complex"/>
    <property type="evidence" value="ECO:0007669"/>
    <property type="project" value="TreeGrafter"/>
</dbReference>
<sequence>MAECTVLSFETHPGRTLTAALFKDVKNAKDLRALLAEGSLPDFAYINAKVVLDPFILQLAGHRALAAEGSARMATRNIHTELVYGVSATKHVAESLKRFGISDDTTAVLVARFDCKAEEMEAVAKRIEGEQVPLTELGSVVDLGLIDKYFKVSKQELQSRGRLDAVTFRVGAKDCL</sequence>
<dbReference type="EMBL" id="JAEHOC010000002">
    <property type="protein sequence ID" value="KAG2444734.1"/>
    <property type="molecule type" value="Genomic_DNA"/>
</dbReference>
<comment type="similarity">
    <text evidence="2 5">Belongs to the CGI121/TPRKB family.</text>
</comment>
<gene>
    <name evidence="6" type="ORF">HXX76_001478</name>
</gene>
<dbReference type="InterPro" id="IPR013926">
    <property type="entry name" value="CGI121/TPRKB"/>
</dbReference>
<keyword evidence="3" id="KW-0819">tRNA processing</keyword>
<comment type="caution">
    <text evidence="6">The sequence shown here is derived from an EMBL/GenBank/DDBJ whole genome shotgun (WGS) entry which is preliminary data.</text>
</comment>
<dbReference type="GO" id="GO:0005634">
    <property type="term" value="C:nucleus"/>
    <property type="evidence" value="ECO:0007669"/>
    <property type="project" value="UniProtKB-SubCell"/>
</dbReference>
<organism evidence="6 7">
    <name type="scientific">Chlamydomonas incerta</name>
    <dbReference type="NCBI Taxonomy" id="51695"/>
    <lineage>
        <taxon>Eukaryota</taxon>
        <taxon>Viridiplantae</taxon>
        <taxon>Chlorophyta</taxon>
        <taxon>core chlorophytes</taxon>
        <taxon>Chlorophyceae</taxon>
        <taxon>CS clade</taxon>
        <taxon>Chlamydomonadales</taxon>
        <taxon>Chlamydomonadaceae</taxon>
        <taxon>Chlamydomonas</taxon>
    </lineage>
</organism>
<evidence type="ECO:0000256" key="3">
    <source>
        <dbReference type="ARBA" id="ARBA00022694"/>
    </source>
</evidence>
<name>A0A835WC62_CHLIN</name>
<evidence type="ECO:0000313" key="6">
    <source>
        <dbReference type="EMBL" id="KAG2444734.1"/>
    </source>
</evidence>
<evidence type="ECO:0000313" key="7">
    <source>
        <dbReference type="Proteomes" id="UP000650467"/>
    </source>
</evidence>
<comment type="subcellular location">
    <subcellularLocation>
        <location evidence="1">Nucleus</location>
    </subcellularLocation>
</comment>
<dbReference type="Proteomes" id="UP000650467">
    <property type="component" value="Unassembled WGS sequence"/>
</dbReference>
<dbReference type="PANTHER" id="PTHR15840">
    <property type="entry name" value="CGI-121 FAMILY MEMBER"/>
    <property type="match status" value="1"/>
</dbReference>
<evidence type="ECO:0000256" key="2">
    <source>
        <dbReference type="ARBA" id="ARBA00005546"/>
    </source>
</evidence>
<dbReference type="OrthoDB" id="329139at2759"/>
<dbReference type="PANTHER" id="PTHR15840:SF10">
    <property type="entry name" value="EKC_KEOPS COMPLEX SUBUNIT TPRKB"/>
    <property type="match status" value="1"/>
</dbReference>
<evidence type="ECO:0000256" key="1">
    <source>
        <dbReference type="ARBA" id="ARBA00004123"/>
    </source>
</evidence>
<dbReference type="AlphaFoldDB" id="A0A835WC62"/>
<accession>A0A835WC62</accession>
<dbReference type="InterPro" id="IPR036504">
    <property type="entry name" value="CGI121/TPRKB_sf"/>
</dbReference>
<reference evidence="6" key="1">
    <citation type="journal article" date="2020" name="bioRxiv">
        <title>Comparative genomics of Chlamydomonas.</title>
        <authorList>
            <person name="Craig R.J."/>
            <person name="Hasan A.R."/>
            <person name="Ness R.W."/>
            <person name="Keightley P.D."/>
        </authorList>
    </citation>
    <scope>NUCLEOTIDE SEQUENCE</scope>
    <source>
        <strain evidence="6">SAG 7.73</strain>
    </source>
</reference>
<proteinExistence type="inferred from homology"/>